<dbReference type="GO" id="GO:0051015">
    <property type="term" value="F:actin filament binding"/>
    <property type="evidence" value="ECO:0007669"/>
    <property type="project" value="TreeGrafter"/>
</dbReference>
<keyword evidence="1" id="KW-0547">Nucleotide-binding</keyword>
<keyword evidence="4" id="KW-0518">Myosin</keyword>
<accession>A0A8J5CPU2</accession>
<dbReference type="Pfam" id="PF00612">
    <property type="entry name" value="IQ"/>
    <property type="match status" value="4"/>
</dbReference>
<dbReference type="GO" id="GO:0016459">
    <property type="term" value="C:myosin complex"/>
    <property type="evidence" value="ECO:0007669"/>
    <property type="project" value="UniProtKB-KW"/>
</dbReference>
<gene>
    <name evidence="6" type="primary">Myo5b_2</name>
    <name evidence="6" type="ORF">GWK47_011522</name>
</gene>
<evidence type="ECO:0000256" key="3">
    <source>
        <dbReference type="ARBA" id="ARBA00023203"/>
    </source>
</evidence>
<protein>
    <submittedName>
        <fullName evidence="6">Unconventional myosin-Vb</fullName>
    </submittedName>
</protein>
<comment type="caution">
    <text evidence="4">Lacks conserved residue(s) required for the propagation of feature annotation.</text>
</comment>
<comment type="caution">
    <text evidence="6">The sequence shown here is derived from an EMBL/GenBank/DDBJ whole genome shotgun (WGS) entry which is preliminary data.</text>
</comment>
<organism evidence="6 7">
    <name type="scientific">Chionoecetes opilio</name>
    <name type="common">Atlantic snow crab</name>
    <name type="synonym">Cancer opilio</name>
    <dbReference type="NCBI Taxonomy" id="41210"/>
    <lineage>
        <taxon>Eukaryota</taxon>
        <taxon>Metazoa</taxon>
        <taxon>Ecdysozoa</taxon>
        <taxon>Arthropoda</taxon>
        <taxon>Crustacea</taxon>
        <taxon>Multicrustacea</taxon>
        <taxon>Malacostraca</taxon>
        <taxon>Eumalacostraca</taxon>
        <taxon>Eucarida</taxon>
        <taxon>Decapoda</taxon>
        <taxon>Pleocyemata</taxon>
        <taxon>Brachyura</taxon>
        <taxon>Eubrachyura</taxon>
        <taxon>Majoidea</taxon>
        <taxon>Majidae</taxon>
        <taxon>Chionoecetes</taxon>
    </lineage>
</organism>
<feature type="domain" description="Myosin motor" evidence="5">
    <location>
        <begin position="1"/>
        <end position="41"/>
    </location>
</feature>
<dbReference type="AlphaFoldDB" id="A0A8J5CPU2"/>
<dbReference type="Proteomes" id="UP000770661">
    <property type="component" value="Unassembled WGS sequence"/>
</dbReference>
<evidence type="ECO:0000256" key="1">
    <source>
        <dbReference type="ARBA" id="ARBA00022741"/>
    </source>
</evidence>
<evidence type="ECO:0000256" key="4">
    <source>
        <dbReference type="PROSITE-ProRule" id="PRU00782"/>
    </source>
</evidence>
<dbReference type="GO" id="GO:0005737">
    <property type="term" value="C:cytoplasm"/>
    <property type="evidence" value="ECO:0007669"/>
    <property type="project" value="TreeGrafter"/>
</dbReference>
<comment type="similarity">
    <text evidence="4">Belongs to the TRAFAC class myosin-kinesin ATPase superfamily. Myosin family.</text>
</comment>
<evidence type="ECO:0000313" key="7">
    <source>
        <dbReference type="Proteomes" id="UP000770661"/>
    </source>
</evidence>
<dbReference type="InterPro" id="IPR027417">
    <property type="entry name" value="P-loop_NTPase"/>
</dbReference>
<dbReference type="GO" id="GO:0000146">
    <property type="term" value="F:microfilament motor activity"/>
    <property type="evidence" value="ECO:0007669"/>
    <property type="project" value="TreeGrafter"/>
</dbReference>
<keyword evidence="4" id="KW-0505">Motor protein</keyword>
<keyword evidence="7" id="KW-1185">Reference proteome</keyword>
<dbReference type="GO" id="GO:0005524">
    <property type="term" value="F:ATP binding"/>
    <property type="evidence" value="ECO:0007669"/>
    <property type="project" value="UniProtKB-KW"/>
</dbReference>
<dbReference type="PROSITE" id="PS51456">
    <property type="entry name" value="MYOSIN_MOTOR"/>
    <property type="match status" value="1"/>
</dbReference>
<dbReference type="EMBL" id="JACEEZ010019536">
    <property type="protein sequence ID" value="KAG0715622.1"/>
    <property type="molecule type" value="Genomic_DNA"/>
</dbReference>
<keyword evidence="2" id="KW-0067">ATP-binding</keyword>
<dbReference type="Gene3D" id="3.30.70.1590">
    <property type="match status" value="1"/>
</dbReference>
<reference evidence="6" key="1">
    <citation type="submission" date="2020-07" db="EMBL/GenBank/DDBJ databases">
        <title>The High-quality genome of the commercially important snow crab, Chionoecetes opilio.</title>
        <authorList>
            <person name="Jeong J.-H."/>
            <person name="Ryu S."/>
        </authorList>
    </citation>
    <scope>NUCLEOTIDE SEQUENCE</scope>
    <source>
        <strain evidence="6">MADBK_172401_WGS</strain>
        <tissue evidence="6">Digestive gland</tissue>
    </source>
</reference>
<dbReference type="InterPro" id="IPR000048">
    <property type="entry name" value="IQ_motif_EF-hand-BS"/>
</dbReference>
<evidence type="ECO:0000256" key="2">
    <source>
        <dbReference type="ARBA" id="ARBA00022840"/>
    </source>
</evidence>
<sequence>MKLTCEKIIANMITDEDKFKFGRTKIFFRAGQVAYMEKLRADRLSACGIMIQKHVRMYLHRNRFRTMRRGAITIQKYSRGMAARRLAHHKRQTAAAIKMQACVRGWVRRVQYRRLVYTVTQLQAHARGCWARQRLTHTRRVRAVSVL</sequence>
<evidence type="ECO:0000313" key="6">
    <source>
        <dbReference type="EMBL" id="KAG0715622.1"/>
    </source>
</evidence>
<dbReference type="PROSITE" id="PS50096">
    <property type="entry name" value="IQ"/>
    <property type="match status" value="4"/>
</dbReference>
<dbReference type="SUPFAM" id="SSF52540">
    <property type="entry name" value="P-loop containing nucleoside triphosphate hydrolases"/>
    <property type="match status" value="1"/>
</dbReference>
<dbReference type="PANTHER" id="PTHR13140:SF706">
    <property type="entry name" value="DILUTE CLASS UNCONVENTIONAL MYOSIN, ISOFORM C"/>
    <property type="match status" value="1"/>
</dbReference>
<dbReference type="SMART" id="SM00015">
    <property type="entry name" value="IQ"/>
    <property type="match status" value="4"/>
</dbReference>
<dbReference type="OrthoDB" id="6108017at2759"/>
<proteinExistence type="inferred from homology"/>
<dbReference type="GO" id="GO:0016020">
    <property type="term" value="C:membrane"/>
    <property type="evidence" value="ECO:0007669"/>
    <property type="project" value="TreeGrafter"/>
</dbReference>
<dbReference type="PANTHER" id="PTHR13140">
    <property type="entry name" value="MYOSIN"/>
    <property type="match status" value="1"/>
</dbReference>
<dbReference type="GO" id="GO:0007015">
    <property type="term" value="P:actin filament organization"/>
    <property type="evidence" value="ECO:0007669"/>
    <property type="project" value="TreeGrafter"/>
</dbReference>
<evidence type="ECO:0000259" key="5">
    <source>
        <dbReference type="PROSITE" id="PS51456"/>
    </source>
</evidence>
<dbReference type="Gene3D" id="1.20.5.190">
    <property type="match status" value="2"/>
</dbReference>
<keyword evidence="3 4" id="KW-0009">Actin-binding</keyword>
<dbReference type="InterPro" id="IPR001609">
    <property type="entry name" value="Myosin_head_motor_dom-like"/>
</dbReference>
<name>A0A8J5CPU2_CHIOP</name>